<dbReference type="PANTHER" id="PTHR15555">
    <property type="entry name" value="ZINC FINGER HIT DOMAIN CONTAINING PROTEIN 2 PROTEIN FON -RELATED"/>
    <property type="match status" value="1"/>
</dbReference>
<evidence type="ECO:0000259" key="3">
    <source>
        <dbReference type="PROSITE" id="PS51083"/>
    </source>
</evidence>
<dbReference type="GO" id="GO:0008270">
    <property type="term" value="F:zinc ion binding"/>
    <property type="evidence" value="ECO:0007669"/>
    <property type="project" value="UniProtKB-UniRule"/>
</dbReference>
<dbReference type="SUPFAM" id="SSF144232">
    <property type="entry name" value="HIT/MYND zinc finger-like"/>
    <property type="match status" value="1"/>
</dbReference>
<keyword evidence="1" id="KW-0862">Zinc</keyword>
<comment type="caution">
    <text evidence="4">The sequence shown here is derived from an EMBL/GenBank/DDBJ whole genome shotgun (WGS) entry which is preliminary data.</text>
</comment>
<dbReference type="Proteomes" id="UP001142489">
    <property type="component" value="Unassembled WGS sequence"/>
</dbReference>
<sequence length="481" mass="52130">MAFGSVSGSLEIQLPRFPGSHEPFPSVSERAGKSPKPRDGSCRRGGGAFRIGPDFSERLPERRSSAAIFRAAMEPGAAGSNPACGRCGSERAPYTCPRCHLRFCSVPCYREHGSCAGDFQRRELQLRLRGQRVGGASRRRLEEALWRLRELREPGDEASELGLGPSPELEERLLWERLGPEHRKAFQRLLESGEVAALVPPWQPWWEQEVGSHGAALVQELGPMDDPKEGPPGEPGKDQSKAQLPMDVEATKPSSPPPPGHLSNSAPVVIPPLASLTTSPVSPLVGFQLPNVFYAYAYALSLYNGDVDGPGGLLPEFCGTVLDVSGALGAKQVYRSVAEALQAGHQAVAAGRYPECPLGNGGAMVAVARLLMGPSRAEQKRFALAALAHLSRLLARGRRCFPSEDQARVFGAKKKCDFLLSWANEHEEDLTILALKTLQEYKAHLGTVQEVETVAQELEKMWGGKVPPPPPSPKKLIEELD</sequence>
<evidence type="ECO:0000313" key="5">
    <source>
        <dbReference type="Proteomes" id="UP001142489"/>
    </source>
</evidence>
<accession>A0A9Q0XBU9</accession>
<dbReference type="PROSITE" id="PS51083">
    <property type="entry name" value="ZF_HIT"/>
    <property type="match status" value="1"/>
</dbReference>
<feature type="domain" description="HIT-type" evidence="3">
    <location>
        <begin position="84"/>
        <end position="115"/>
    </location>
</feature>
<organism evidence="4 5">
    <name type="scientific">Phrynocephalus forsythii</name>
    <dbReference type="NCBI Taxonomy" id="171643"/>
    <lineage>
        <taxon>Eukaryota</taxon>
        <taxon>Metazoa</taxon>
        <taxon>Chordata</taxon>
        <taxon>Craniata</taxon>
        <taxon>Vertebrata</taxon>
        <taxon>Euteleostomi</taxon>
        <taxon>Lepidosauria</taxon>
        <taxon>Squamata</taxon>
        <taxon>Bifurcata</taxon>
        <taxon>Unidentata</taxon>
        <taxon>Episquamata</taxon>
        <taxon>Toxicofera</taxon>
        <taxon>Iguania</taxon>
        <taxon>Acrodonta</taxon>
        <taxon>Agamidae</taxon>
        <taxon>Agaminae</taxon>
        <taxon>Phrynocephalus</taxon>
    </lineage>
</organism>
<feature type="region of interest" description="Disordered" evidence="2">
    <location>
        <begin position="13"/>
        <end position="47"/>
    </location>
</feature>
<dbReference type="CDD" id="cd23024">
    <property type="entry name" value="zf-HIT_ZNHIT2-3"/>
    <property type="match status" value="1"/>
</dbReference>
<evidence type="ECO:0000256" key="2">
    <source>
        <dbReference type="SAM" id="MobiDB-lite"/>
    </source>
</evidence>
<dbReference type="Gene3D" id="3.30.60.190">
    <property type="match status" value="1"/>
</dbReference>
<dbReference type="EMBL" id="JAPFRF010000019">
    <property type="protein sequence ID" value="KAJ7307498.1"/>
    <property type="molecule type" value="Genomic_DNA"/>
</dbReference>
<keyword evidence="1" id="KW-0479">Metal-binding</keyword>
<feature type="region of interest" description="Disordered" evidence="2">
    <location>
        <begin position="462"/>
        <end position="481"/>
    </location>
</feature>
<dbReference type="Pfam" id="PF04438">
    <property type="entry name" value="zf-HIT"/>
    <property type="match status" value="1"/>
</dbReference>
<feature type="compositionally biased region" description="Basic and acidic residues" evidence="2">
    <location>
        <begin position="225"/>
        <end position="240"/>
    </location>
</feature>
<dbReference type="InterPro" id="IPR007529">
    <property type="entry name" value="Znf_HIT"/>
</dbReference>
<feature type="compositionally biased region" description="Basic and acidic residues" evidence="2">
    <location>
        <begin position="30"/>
        <end position="42"/>
    </location>
</feature>
<name>A0A9Q0XBU9_9SAUR</name>
<dbReference type="PANTHER" id="PTHR15555:SF0">
    <property type="entry name" value="ZINC FINGER HIT DOMAIN-CONTAINING PROTEIN 2"/>
    <property type="match status" value="1"/>
</dbReference>
<protein>
    <recommendedName>
        <fullName evidence="3">HIT-type domain-containing protein</fullName>
    </recommendedName>
</protein>
<evidence type="ECO:0000313" key="4">
    <source>
        <dbReference type="EMBL" id="KAJ7307498.1"/>
    </source>
</evidence>
<keyword evidence="1" id="KW-0863">Zinc-finger</keyword>
<dbReference type="AlphaFoldDB" id="A0A9Q0XBU9"/>
<dbReference type="InterPro" id="IPR039646">
    <property type="entry name" value="ZNHIT2"/>
</dbReference>
<dbReference type="OrthoDB" id="10005492at2759"/>
<proteinExistence type="predicted"/>
<reference evidence="4" key="1">
    <citation type="journal article" date="2023" name="DNA Res.">
        <title>Chromosome-level genome assembly of Phrynocephalus forsythii using third-generation DNA sequencing and Hi-C analysis.</title>
        <authorList>
            <person name="Qi Y."/>
            <person name="Zhao W."/>
            <person name="Zhao Y."/>
            <person name="Niu C."/>
            <person name="Cao S."/>
            <person name="Zhang Y."/>
        </authorList>
    </citation>
    <scope>NUCLEOTIDE SEQUENCE</scope>
    <source>
        <tissue evidence="4">Muscle</tissue>
    </source>
</reference>
<keyword evidence="5" id="KW-1185">Reference proteome</keyword>
<feature type="region of interest" description="Disordered" evidence="2">
    <location>
        <begin position="221"/>
        <end position="242"/>
    </location>
</feature>
<gene>
    <name evidence="4" type="ORF">JRQ81_009521</name>
</gene>
<evidence type="ECO:0000256" key="1">
    <source>
        <dbReference type="PROSITE-ProRule" id="PRU00453"/>
    </source>
</evidence>